<evidence type="ECO:0000313" key="2">
    <source>
        <dbReference type="EMBL" id="KAK4183990.1"/>
    </source>
</evidence>
<name>A0AAN6WL91_9PEZI</name>
<feature type="region of interest" description="Disordered" evidence="1">
    <location>
        <begin position="26"/>
        <end position="49"/>
    </location>
</feature>
<protein>
    <submittedName>
        <fullName evidence="2">Uncharacterized protein</fullName>
    </submittedName>
</protein>
<dbReference type="AlphaFoldDB" id="A0AAN6WL91"/>
<evidence type="ECO:0000313" key="3">
    <source>
        <dbReference type="Proteomes" id="UP001302126"/>
    </source>
</evidence>
<keyword evidence="3" id="KW-1185">Reference proteome</keyword>
<dbReference type="Proteomes" id="UP001302126">
    <property type="component" value="Unassembled WGS sequence"/>
</dbReference>
<sequence length="131" mass="15545">MGRVTNIPRQLYSSVRQAWEDYKVGRTMRKNERTQPQPTESSPPRGWQFDRTAKFPWRLQQVVQEESNWRGTWIREVKDMQAMVWETERVPKEGGRGFKYQRKRTQHLPFTPKTSLSDGGQDDLMAWTGKS</sequence>
<reference evidence="2" key="2">
    <citation type="submission" date="2023-05" db="EMBL/GenBank/DDBJ databases">
        <authorList>
            <consortium name="Lawrence Berkeley National Laboratory"/>
            <person name="Steindorff A."/>
            <person name="Hensen N."/>
            <person name="Bonometti L."/>
            <person name="Westerberg I."/>
            <person name="Brannstrom I.O."/>
            <person name="Guillou S."/>
            <person name="Cros-Aarteil S."/>
            <person name="Calhoun S."/>
            <person name="Haridas S."/>
            <person name="Kuo A."/>
            <person name="Mondo S."/>
            <person name="Pangilinan J."/>
            <person name="Riley R."/>
            <person name="Labutti K."/>
            <person name="Andreopoulos B."/>
            <person name="Lipzen A."/>
            <person name="Chen C."/>
            <person name="Yanf M."/>
            <person name="Daum C."/>
            <person name="Ng V."/>
            <person name="Clum A."/>
            <person name="Ohm R."/>
            <person name="Martin F."/>
            <person name="Silar P."/>
            <person name="Natvig D."/>
            <person name="Lalanne C."/>
            <person name="Gautier V."/>
            <person name="Ament-Velasquez S.L."/>
            <person name="Kruys A."/>
            <person name="Hutchinson M.I."/>
            <person name="Powell A.J."/>
            <person name="Barry K."/>
            <person name="Miller A.N."/>
            <person name="Grigoriev I.V."/>
            <person name="Debuchy R."/>
            <person name="Gladieux P."/>
            <person name="Thoren M.H."/>
            <person name="Johannesson H."/>
        </authorList>
    </citation>
    <scope>NUCLEOTIDE SEQUENCE</scope>
    <source>
        <strain evidence="2">PSN309</strain>
    </source>
</reference>
<gene>
    <name evidence="2" type="ORF">QBC35DRAFT_466843</name>
</gene>
<dbReference type="EMBL" id="MU864511">
    <property type="protein sequence ID" value="KAK4183990.1"/>
    <property type="molecule type" value="Genomic_DNA"/>
</dbReference>
<feature type="region of interest" description="Disordered" evidence="1">
    <location>
        <begin position="96"/>
        <end position="131"/>
    </location>
</feature>
<accession>A0AAN6WL91</accession>
<comment type="caution">
    <text evidence="2">The sequence shown here is derived from an EMBL/GenBank/DDBJ whole genome shotgun (WGS) entry which is preliminary data.</text>
</comment>
<organism evidence="2 3">
    <name type="scientific">Podospora australis</name>
    <dbReference type="NCBI Taxonomy" id="1536484"/>
    <lineage>
        <taxon>Eukaryota</taxon>
        <taxon>Fungi</taxon>
        <taxon>Dikarya</taxon>
        <taxon>Ascomycota</taxon>
        <taxon>Pezizomycotina</taxon>
        <taxon>Sordariomycetes</taxon>
        <taxon>Sordariomycetidae</taxon>
        <taxon>Sordariales</taxon>
        <taxon>Podosporaceae</taxon>
        <taxon>Podospora</taxon>
    </lineage>
</organism>
<evidence type="ECO:0000256" key="1">
    <source>
        <dbReference type="SAM" id="MobiDB-lite"/>
    </source>
</evidence>
<proteinExistence type="predicted"/>
<reference evidence="2" key="1">
    <citation type="journal article" date="2023" name="Mol. Phylogenet. Evol.">
        <title>Genome-scale phylogeny and comparative genomics of the fungal order Sordariales.</title>
        <authorList>
            <person name="Hensen N."/>
            <person name="Bonometti L."/>
            <person name="Westerberg I."/>
            <person name="Brannstrom I.O."/>
            <person name="Guillou S."/>
            <person name="Cros-Aarteil S."/>
            <person name="Calhoun S."/>
            <person name="Haridas S."/>
            <person name="Kuo A."/>
            <person name="Mondo S."/>
            <person name="Pangilinan J."/>
            <person name="Riley R."/>
            <person name="LaButti K."/>
            <person name="Andreopoulos B."/>
            <person name="Lipzen A."/>
            <person name="Chen C."/>
            <person name="Yan M."/>
            <person name="Daum C."/>
            <person name="Ng V."/>
            <person name="Clum A."/>
            <person name="Steindorff A."/>
            <person name="Ohm R.A."/>
            <person name="Martin F."/>
            <person name="Silar P."/>
            <person name="Natvig D.O."/>
            <person name="Lalanne C."/>
            <person name="Gautier V."/>
            <person name="Ament-Velasquez S.L."/>
            <person name="Kruys A."/>
            <person name="Hutchinson M.I."/>
            <person name="Powell A.J."/>
            <person name="Barry K."/>
            <person name="Miller A.N."/>
            <person name="Grigoriev I.V."/>
            <person name="Debuchy R."/>
            <person name="Gladieux P."/>
            <person name="Hiltunen Thoren M."/>
            <person name="Johannesson H."/>
        </authorList>
    </citation>
    <scope>NUCLEOTIDE SEQUENCE</scope>
    <source>
        <strain evidence="2">PSN309</strain>
    </source>
</reference>